<dbReference type="Gene3D" id="3.40.50.720">
    <property type="entry name" value="NAD(P)-binding Rossmann-like Domain"/>
    <property type="match status" value="1"/>
</dbReference>
<evidence type="ECO:0000256" key="9">
    <source>
        <dbReference type="PIRSR" id="PIRSR000114-2"/>
    </source>
</evidence>
<dbReference type="InterPro" id="IPR006109">
    <property type="entry name" value="G3P_DH_NAD-dep_C"/>
</dbReference>
<dbReference type="Pfam" id="PF07479">
    <property type="entry name" value="NAD_Gly3P_dh_C"/>
    <property type="match status" value="1"/>
</dbReference>
<keyword evidence="6" id="KW-0594">Phospholipid biosynthesis</keyword>
<evidence type="ECO:0000256" key="10">
    <source>
        <dbReference type="PIRSR" id="PIRSR000114-3"/>
    </source>
</evidence>
<gene>
    <name evidence="15" type="primary">gpsA</name>
    <name evidence="15" type="ORF">NCTC10186_00154</name>
</gene>
<dbReference type="AlphaFoldDB" id="A0A449AYX8"/>
<feature type="binding site" evidence="10">
    <location>
        <position position="145"/>
    </location>
    <ligand>
        <name>NAD(+)</name>
        <dbReference type="ChEBI" id="CHEBI:57540"/>
    </ligand>
</feature>
<keyword evidence="5" id="KW-0443">Lipid metabolism</keyword>
<dbReference type="GO" id="GO:0005829">
    <property type="term" value="C:cytosol"/>
    <property type="evidence" value="ECO:0007669"/>
    <property type="project" value="TreeGrafter"/>
</dbReference>
<dbReference type="InterPro" id="IPR011128">
    <property type="entry name" value="G3P_DH_NAD-dep_N"/>
</dbReference>
<dbReference type="Proteomes" id="UP000289862">
    <property type="component" value="Chromosome"/>
</dbReference>
<dbReference type="SUPFAM" id="SSF48179">
    <property type="entry name" value="6-phosphogluconate dehydrogenase C-terminal domain-like"/>
    <property type="match status" value="1"/>
</dbReference>
<dbReference type="InterPro" id="IPR006168">
    <property type="entry name" value="G3P_DH_NAD-dep"/>
</dbReference>
<evidence type="ECO:0000256" key="1">
    <source>
        <dbReference type="ARBA" id="ARBA00011009"/>
    </source>
</evidence>
<dbReference type="InterPro" id="IPR036291">
    <property type="entry name" value="NAD(P)-bd_dom_sf"/>
</dbReference>
<evidence type="ECO:0000313" key="16">
    <source>
        <dbReference type="Proteomes" id="UP000289862"/>
    </source>
</evidence>
<keyword evidence="7" id="KW-1208">Phospholipid metabolism</keyword>
<dbReference type="GO" id="GO:0051287">
    <property type="term" value="F:NAD binding"/>
    <property type="evidence" value="ECO:0007669"/>
    <property type="project" value="InterPro"/>
</dbReference>
<proteinExistence type="inferred from homology"/>
<dbReference type="PIRSF" id="PIRSF000114">
    <property type="entry name" value="Glycerol-3-P_dh"/>
    <property type="match status" value="1"/>
</dbReference>
<dbReference type="KEGG" id="mgal:NCTC10186_00154"/>
<dbReference type="PROSITE" id="PS00957">
    <property type="entry name" value="NAD_G3PDH"/>
    <property type="match status" value="1"/>
</dbReference>
<evidence type="ECO:0000259" key="13">
    <source>
        <dbReference type="Pfam" id="PF01210"/>
    </source>
</evidence>
<evidence type="ECO:0000256" key="4">
    <source>
        <dbReference type="ARBA" id="ARBA00023027"/>
    </source>
</evidence>
<keyword evidence="4 10" id="KW-0520">NAD</keyword>
<dbReference type="GO" id="GO:0046168">
    <property type="term" value="P:glycerol-3-phosphate catabolic process"/>
    <property type="evidence" value="ECO:0007669"/>
    <property type="project" value="InterPro"/>
</dbReference>
<dbReference type="PRINTS" id="PR00077">
    <property type="entry name" value="GPDHDRGNASE"/>
</dbReference>
<evidence type="ECO:0000259" key="14">
    <source>
        <dbReference type="Pfam" id="PF07479"/>
    </source>
</evidence>
<feature type="active site" description="Proton acceptor" evidence="8">
    <location>
        <position position="196"/>
    </location>
</feature>
<feature type="domain" description="Glycerol-3-phosphate dehydrogenase NAD-dependent C-terminal" evidence="14">
    <location>
        <begin position="186"/>
        <end position="327"/>
    </location>
</feature>
<dbReference type="EMBL" id="LR215031">
    <property type="protein sequence ID" value="VEU72687.1"/>
    <property type="molecule type" value="Genomic_DNA"/>
</dbReference>
<dbReference type="PANTHER" id="PTHR11728">
    <property type="entry name" value="GLYCEROL-3-PHOSPHATE DEHYDROGENASE"/>
    <property type="match status" value="1"/>
</dbReference>
<feature type="binding site" evidence="9">
    <location>
        <begin position="263"/>
        <end position="264"/>
    </location>
    <ligand>
        <name>substrate</name>
    </ligand>
</feature>
<evidence type="ECO:0000256" key="2">
    <source>
        <dbReference type="ARBA" id="ARBA00022516"/>
    </source>
</evidence>
<evidence type="ECO:0000256" key="11">
    <source>
        <dbReference type="RuleBase" id="RU000437"/>
    </source>
</evidence>
<reference evidence="15 16" key="1">
    <citation type="submission" date="2019-01" db="EMBL/GenBank/DDBJ databases">
        <authorList>
            <consortium name="Pathogen Informatics"/>
        </authorList>
    </citation>
    <scope>NUCLEOTIDE SEQUENCE [LARGE SCALE GENOMIC DNA]</scope>
    <source>
        <strain evidence="15 16">NCTC10186</strain>
    </source>
</reference>
<dbReference type="Gene3D" id="1.10.1040.10">
    <property type="entry name" value="N-(1-d-carboxylethyl)-l-norvaline Dehydrogenase, domain 2"/>
    <property type="match status" value="1"/>
</dbReference>
<evidence type="ECO:0000256" key="5">
    <source>
        <dbReference type="ARBA" id="ARBA00023098"/>
    </source>
</evidence>
<dbReference type="Pfam" id="PF01210">
    <property type="entry name" value="NAD_Gly3P_dh_N"/>
    <property type="match status" value="1"/>
</dbReference>
<dbReference type="InterPro" id="IPR013328">
    <property type="entry name" value="6PGD_dom2"/>
</dbReference>
<dbReference type="GO" id="GO:0141153">
    <property type="term" value="F:glycerol-3-phosphate dehydrogenase (NADP+) activity"/>
    <property type="evidence" value="ECO:0007669"/>
    <property type="project" value="RHEA"/>
</dbReference>
<evidence type="ECO:0000256" key="6">
    <source>
        <dbReference type="ARBA" id="ARBA00023209"/>
    </source>
</evidence>
<keyword evidence="16" id="KW-1185">Reference proteome</keyword>
<evidence type="ECO:0000313" key="15">
    <source>
        <dbReference type="EMBL" id="VEU72687.1"/>
    </source>
</evidence>
<dbReference type="InterPro" id="IPR008927">
    <property type="entry name" value="6-PGluconate_DH-like_C_sf"/>
</dbReference>
<evidence type="ECO:0000256" key="12">
    <source>
        <dbReference type="RuleBase" id="RU000439"/>
    </source>
</evidence>
<organism evidence="15 16">
    <name type="scientific">Mycoplasmopsis gallopavonis</name>
    <dbReference type="NCBI Taxonomy" id="76629"/>
    <lineage>
        <taxon>Bacteria</taxon>
        <taxon>Bacillati</taxon>
        <taxon>Mycoplasmatota</taxon>
        <taxon>Mycoplasmoidales</taxon>
        <taxon>Metamycoplasmataceae</taxon>
        <taxon>Mycoplasmopsis</taxon>
    </lineage>
</organism>
<evidence type="ECO:0000256" key="8">
    <source>
        <dbReference type="PIRSR" id="PIRSR000114-1"/>
    </source>
</evidence>
<feature type="binding site" evidence="9">
    <location>
        <position position="111"/>
    </location>
    <ligand>
        <name>substrate</name>
    </ligand>
</feature>
<evidence type="ECO:0000256" key="7">
    <source>
        <dbReference type="ARBA" id="ARBA00023264"/>
    </source>
</evidence>
<protein>
    <recommendedName>
        <fullName evidence="12">Glycerol-3-phosphate dehydrogenase</fullName>
        <ecNumber evidence="12">1.1.1.94</ecNumber>
    </recommendedName>
</protein>
<name>A0A449AYX8_9BACT</name>
<dbReference type="RefSeq" id="WP_119572053.1">
    <property type="nucleotide sequence ID" value="NZ_LR215031.1"/>
</dbReference>
<dbReference type="GO" id="GO:0008654">
    <property type="term" value="P:phospholipid biosynthetic process"/>
    <property type="evidence" value="ECO:0007669"/>
    <property type="project" value="UniProtKB-KW"/>
</dbReference>
<dbReference type="GO" id="GO:0005975">
    <property type="term" value="P:carbohydrate metabolic process"/>
    <property type="evidence" value="ECO:0007669"/>
    <property type="project" value="InterPro"/>
</dbReference>
<dbReference type="PANTHER" id="PTHR11728:SF1">
    <property type="entry name" value="GLYCEROL-3-PHOSPHATE DEHYDROGENASE [NAD(+)] 2, CHLOROPLASTIC"/>
    <property type="match status" value="1"/>
</dbReference>
<feature type="binding site" evidence="10">
    <location>
        <position position="285"/>
    </location>
    <ligand>
        <name>NAD(+)</name>
        <dbReference type="ChEBI" id="CHEBI:57540"/>
    </ligand>
</feature>
<evidence type="ECO:0000256" key="3">
    <source>
        <dbReference type="ARBA" id="ARBA00023002"/>
    </source>
</evidence>
<accession>A0A449AYX8</accession>
<dbReference type="SUPFAM" id="SSF51735">
    <property type="entry name" value="NAD(P)-binding Rossmann-fold domains"/>
    <property type="match status" value="1"/>
</dbReference>
<comment type="similarity">
    <text evidence="1 11">Belongs to the NAD-dependent glycerol-3-phosphate dehydrogenase family.</text>
</comment>
<dbReference type="OrthoDB" id="9812273at2"/>
<feature type="domain" description="Glycerol-3-phosphate dehydrogenase NAD-dependent N-terminal" evidence="13">
    <location>
        <begin position="8"/>
        <end position="162"/>
    </location>
</feature>
<keyword evidence="2" id="KW-0444">Lipid biosynthesis</keyword>
<feature type="binding site" evidence="10">
    <location>
        <position position="263"/>
    </location>
    <ligand>
        <name>NAD(+)</name>
        <dbReference type="ChEBI" id="CHEBI:57540"/>
    </ligand>
</feature>
<dbReference type="EC" id="1.1.1.94" evidence="12"/>
<sequence>MSKKRKFGFIGTGAWSSALANVLSKNGYDVILYGVDQKEIEDIKRGYNTKYFNSRAFNNPENIYATDSLSELVSNSNTYVLGVPSKLVKSVLKQLQKELKYKKVDLINLSKGLEPNSETLFSEFIAKKFKKNLKNLATFIGPSFAVEVFNEEATIINVVGENHMYNRELQRAFNNAYFRLEPEQNIKGAELFAALKNVLAIGMGMVSAKYQSVNTHSAMLTIGTQEILKVLDFLHPNPDNVKVALSFSGIGDIFLTCSSTKSRNFSFGQQINEFGMKKALELNNKTVEGVETAKTLQKILKKHPLDVPFLNNIIAILFSGKSPFKILDFIQTNNAS</sequence>
<keyword evidence="3 11" id="KW-0560">Oxidoreductase</keyword>
<comment type="catalytic activity">
    <reaction evidence="12">
        <text>sn-glycerol 3-phosphate + NADP(+) = dihydroxyacetone phosphate + NADPH + H(+)</text>
        <dbReference type="Rhea" id="RHEA:11096"/>
        <dbReference type="ChEBI" id="CHEBI:15378"/>
        <dbReference type="ChEBI" id="CHEBI:57597"/>
        <dbReference type="ChEBI" id="CHEBI:57642"/>
        <dbReference type="ChEBI" id="CHEBI:57783"/>
        <dbReference type="ChEBI" id="CHEBI:58349"/>
        <dbReference type="EC" id="1.1.1.94"/>
    </reaction>
</comment>